<protein>
    <recommendedName>
        <fullName evidence="4">RNA-directed RNA polymerase</fullName>
    </recommendedName>
</protein>
<sequence length="123" mass="13935">MAQGFFRWHVCLWAWTLGARSAAEGNDYVICPPPNIQCAEDIRRMGRCRVPSSRLIPLEPSQLLMASIVHVKPLIPDDEDLLLAMDSSQSIGRGFIDCCCWRQMPFFRAFCLLLQAYGGIRAF</sequence>
<evidence type="ECO:0000313" key="3">
    <source>
        <dbReference type="Proteomes" id="UP000654075"/>
    </source>
</evidence>
<reference evidence="2" key="1">
    <citation type="submission" date="2021-02" db="EMBL/GenBank/DDBJ databases">
        <authorList>
            <person name="Dougan E. K."/>
            <person name="Rhodes N."/>
            <person name="Thang M."/>
            <person name="Chan C."/>
        </authorList>
    </citation>
    <scope>NUCLEOTIDE SEQUENCE</scope>
</reference>
<dbReference type="EMBL" id="CAJNNV010028505">
    <property type="protein sequence ID" value="CAE8624842.1"/>
    <property type="molecule type" value="Genomic_DNA"/>
</dbReference>
<name>A0A813GIP4_POLGL</name>
<accession>A0A813GIP4</accession>
<gene>
    <name evidence="2" type="ORF">PGLA1383_LOCUS41945</name>
</gene>
<evidence type="ECO:0000256" key="1">
    <source>
        <dbReference type="SAM" id="SignalP"/>
    </source>
</evidence>
<proteinExistence type="predicted"/>
<keyword evidence="1" id="KW-0732">Signal</keyword>
<evidence type="ECO:0008006" key="4">
    <source>
        <dbReference type="Google" id="ProtNLM"/>
    </source>
</evidence>
<keyword evidence="3" id="KW-1185">Reference proteome</keyword>
<feature type="chain" id="PRO_5032646231" description="RNA-directed RNA polymerase" evidence="1">
    <location>
        <begin position="26"/>
        <end position="123"/>
    </location>
</feature>
<organism evidence="2 3">
    <name type="scientific">Polarella glacialis</name>
    <name type="common">Dinoflagellate</name>
    <dbReference type="NCBI Taxonomy" id="89957"/>
    <lineage>
        <taxon>Eukaryota</taxon>
        <taxon>Sar</taxon>
        <taxon>Alveolata</taxon>
        <taxon>Dinophyceae</taxon>
        <taxon>Suessiales</taxon>
        <taxon>Suessiaceae</taxon>
        <taxon>Polarella</taxon>
    </lineage>
</organism>
<dbReference type="AlphaFoldDB" id="A0A813GIP4"/>
<comment type="caution">
    <text evidence="2">The sequence shown here is derived from an EMBL/GenBank/DDBJ whole genome shotgun (WGS) entry which is preliminary data.</text>
</comment>
<evidence type="ECO:0000313" key="2">
    <source>
        <dbReference type="EMBL" id="CAE8624842.1"/>
    </source>
</evidence>
<dbReference type="Proteomes" id="UP000654075">
    <property type="component" value="Unassembled WGS sequence"/>
</dbReference>
<feature type="signal peptide" evidence="1">
    <location>
        <begin position="1"/>
        <end position="25"/>
    </location>
</feature>